<dbReference type="Proteomes" id="UP000827092">
    <property type="component" value="Unassembled WGS sequence"/>
</dbReference>
<proteinExistence type="predicted"/>
<keyword evidence="3" id="KW-1185">Reference proteome</keyword>
<organism evidence="2 3">
    <name type="scientific">Oedothorax gibbosus</name>
    <dbReference type="NCBI Taxonomy" id="931172"/>
    <lineage>
        <taxon>Eukaryota</taxon>
        <taxon>Metazoa</taxon>
        <taxon>Ecdysozoa</taxon>
        <taxon>Arthropoda</taxon>
        <taxon>Chelicerata</taxon>
        <taxon>Arachnida</taxon>
        <taxon>Araneae</taxon>
        <taxon>Araneomorphae</taxon>
        <taxon>Entelegynae</taxon>
        <taxon>Araneoidea</taxon>
        <taxon>Linyphiidae</taxon>
        <taxon>Erigoninae</taxon>
        <taxon>Oedothorax</taxon>
    </lineage>
</organism>
<name>A0AAV6V3F2_9ARAC</name>
<dbReference type="EMBL" id="JAFNEN010000180">
    <property type="protein sequence ID" value="KAG8190558.1"/>
    <property type="molecule type" value="Genomic_DNA"/>
</dbReference>
<evidence type="ECO:0000313" key="3">
    <source>
        <dbReference type="Proteomes" id="UP000827092"/>
    </source>
</evidence>
<accession>A0AAV6V3F2</accession>
<dbReference type="AlphaFoldDB" id="A0AAV6V3F2"/>
<feature type="region of interest" description="Disordered" evidence="1">
    <location>
        <begin position="54"/>
        <end position="73"/>
    </location>
</feature>
<sequence length="73" mass="8229">MPSGYGTIQRDEDCAHRQVDELNPVVDDFQRSIESEFDNVSLNHETYGSLLHSAKDVPPEYEDPPANDVLEPV</sequence>
<comment type="caution">
    <text evidence="2">The sequence shown here is derived from an EMBL/GenBank/DDBJ whole genome shotgun (WGS) entry which is preliminary data.</text>
</comment>
<gene>
    <name evidence="2" type="ORF">JTE90_014038</name>
</gene>
<evidence type="ECO:0000313" key="2">
    <source>
        <dbReference type="EMBL" id="KAG8190558.1"/>
    </source>
</evidence>
<reference evidence="2 3" key="1">
    <citation type="journal article" date="2022" name="Nat. Ecol. Evol.">
        <title>A masculinizing supergene underlies an exaggerated male reproductive morph in a spider.</title>
        <authorList>
            <person name="Hendrickx F."/>
            <person name="De Corte Z."/>
            <person name="Sonet G."/>
            <person name="Van Belleghem S.M."/>
            <person name="Kostlbacher S."/>
            <person name="Vangestel C."/>
        </authorList>
    </citation>
    <scope>NUCLEOTIDE SEQUENCE [LARGE SCALE GENOMIC DNA]</scope>
    <source>
        <strain evidence="2">W744_W776</strain>
    </source>
</reference>
<evidence type="ECO:0000256" key="1">
    <source>
        <dbReference type="SAM" id="MobiDB-lite"/>
    </source>
</evidence>
<protein>
    <submittedName>
        <fullName evidence="2">Uncharacterized protein</fullName>
    </submittedName>
</protein>